<sequence>MTEDTADLSPADRAKRAAARRSVDFVRDGMKLGLGTGSTAVFMVRALAERVAAQGMDVTCVPTSEATARLAGGLGLRLSTLDAVGRLDLTIDGTDEFDPRLDLIKGGGGAHLREKIVATASDRMIVIADPAKQVATLGAFPLPLEVVEFGWQVTRRLVAELLADHDLLGQTVALRMAGDAPARTDQGNLILDLHLGRIGDARALSLALNQIPGVVENGLFLDICDMVIVGHPDGRVDIHGAHGIVAPGQDTTDGIENLFRDADA</sequence>
<keyword evidence="2 3" id="KW-0413">Isomerase</keyword>
<dbReference type="Pfam" id="PF06026">
    <property type="entry name" value="Rib_5-P_isom_A"/>
    <property type="match status" value="1"/>
</dbReference>
<dbReference type="RefSeq" id="WP_201158087.1">
    <property type="nucleotide sequence ID" value="NZ_NHSD01000299.1"/>
</dbReference>
<dbReference type="Gene3D" id="3.30.70.260">
    <property type="match status" value="1"/>
</dbReference>
<proteinExistence type="inferred from homology"/>
<name>A0A934TMR3_9RHOB</name>
<feature type="binding site" evidence="3">
    <location>
        <begin position="36"/>
        <end position="39"/>
    </location>
    <ligand>
        <name>substrate</name>
    </ligand>
</feature>
<comment type="similarity">
    <text evidence="3">Belongs to the ribose 5-phosphate isomerase family.</text>
</comment>
<dbReference type="InterPro" id="IPR020672">
    <property type="entry name" value="Ribose5P_isomerase_typA_subgr"/>
</dbReference>
<reference evidence="4" key="2">
    <citation type="journal article" date="2020" name="Microorganisms">
        <title>Osmotic Adaptation and Compatible Solute Biosynthesis of Phototrophic Bacteria as Revealed from Genome Analyses.</title>
        <authorList>
            <person name="Imhoff J.F."/>
            <person name="Rahn T."/>
            <person name="Kunzel S."/>
            <person name="Keller A."/>
            <person name="Neulinger S.C."/>
        </authorList>
    </citation>
    <scope>NUCLEOTIDE SEQUENCE</scope>
    <source>
        <strain evidence="4">LMG 28126</strain>
    </source>
</reference>
<feature type="binding site" evidence="3">
    <location>
        <begin position="92"/>
        <end position="95"/>
    </location>
    <ligand>
        <name>substrate</name>
    </ligand>
</feature>
<keyword evidence="5" id="KW-1185">Reference proteome</keyword>
<dbReference type="AlphaFoldDB" id="A0A934TMR3"/>
<dbReference type="CDD" id="cd01398">
    <property type="entry name" value="RPI_A"/>
    <property type="match status" value="1"/>
</dbReference>
<dbReference type="GO" id="GO:0009052">
    <property type="term" value="P:pentose-phosphate shunt, non-oxidative branch"/>
    <property type="evidence" value="ECO:0007669"/>
    <property type="project" value="UniProtKB-UniRule"/>
</dbReference>
<dbReference type="GO" id="GO:0005829">
    <property type="term" value="C:cytosol"/>
    <property type="evidence" value="ECO:0007669"/>
    <property type="project" value="TreeGrafter"/>
</dbReference>
<gene>
    <name evidence="3" type="primary">rpiA</name>
    <name evidence="4" type="ORF">CCR87_13475</name>
</gene>
<dbReference type="InterPro" id="IPR004788">
    <property type="entry name" value="Ribose5P_isomerase_type_A"/>
</dbReference>
<feature type="binding site" evidence="3">
    <location>
        <position position="132"/>
    </location>
    <ligand>
        <name>substrate</name>
    </ligand>
</feature>
<dbReference type="PANTHER" id="PTHR11934">
    <property type="entry name" value="RIBOSE-5-PHOSPHATE ISOMERASE"/>
    <property type="match status" value="1"/>
</dbReference>
<dbReference type="NCBIfam" id="NF001924">
    <property type="entry name" value="PRK00702.1"/>
    <property type="match status" value="1"/>
</dbReference>
<comment type="function">
    <text evidence="3">Catalyzes the reversible conversion of ribose-5-phosphate to ribulose 5-phosphate.</text>
</comment>
<dbReference type="Proteomes" id="UP000706333">
    <property type="component" value="Unassembled WGS sequence"/>
</dbReference>
<dbReference type="Gene3D" id="3.40.50.1360">
    <property type="match status" value="1"/>
</dbReference>
<reference evidence="4" key="1">
    <citation type="submission" date="2017-05" db="EMBL/GenBank/DDBJ databases">
        <authorList>
            <person name="Imhoff J.F."/>
            <person name="Rahn T."/>
            <person name="Kuenzel S."/>
            <person name="Neulinger S.C."/>
        </authorList>
    </citation>
    <scope>NUCLEOTIDE SEQUENCE</scope>
    <source>
        <strain evidence="4">LMG 28126</strain>
    </source>
</reference>
<dbReference type="FunFam" id="3.40.50.1360:FF:000001">
    <property type="entry name" value="Ribose-5-phosphate isomerase A"/>
    <property type="match status" value="1"/>
</dbReference>
<dbReference type="SUPFAM" id="SSF100950">
    <property type="entry name" value="NagB/RpiA/CoA transferase-like"/>
    <property type="match status" value="1"/>
</dbReference>
<dbReference type="SUPFAM" id="SSF75445">
    <property type="entry name" value="D-ribose-5-phosphate isomerase (RpiA), lid domain"/>
    <property type="match status" value="1"/>
</dbReference>
<evidence type="ECO:0000313" key="5">
    <source>
        <dbReference type="Proteomes" id="UP000706333"/>
    </source>
</evidence>
<protein>
    <recommendedName>
        <fullName evidence="3">Ribose-5-phosphate isomerase A</fullName>
        <ecNumber evidence="3">5.3.1.6</ecNumber>
    </recommendedName>
    <alternativeName>
        <fullName evidence="3">Phosphoriboisomerase A</fullName>
        <shortName evidence="3">PRI</shortName>
    </alternativeName>
</protein>
<dbReference type="InterPro" id="IPR037171">
    <property type="entry name" value="NagB/RpiA_transferase-like"/>
</dbReference>
<dbReference type="GO" id="GO:0006014">
    <property type="term" value="P:D-ribose metabolic process"/>
    <property type="evidence" value="ECO:0007669"/>
    <property type="project" value="TreeGrafter"/>
</dbReference>
<evidence type="ECO:0000256" key="2">
    <source>
        <dbReference type="ARBA" id="ARBA00023235"/>
    </source>
</evidence>
<evidence type="ECO:0000256" key="3">
    <source>
        <dbReference type="HAMAP-Rule" id="MF_00170"/>
    </source>
</evidence>
<evidence type="ECO:0000313" key="4">
    <source>
        <dbReference type="EMBL" id="MBK5928331.1"/>
    </source>
</evidence>
<evidence type="ECO:0000256" key="1">
    <source>
        <dbReference type="ARBA" id="ARBA00001713"/>
    </source>
</evidence>
<organism evidence="4 5">
    <name type="scientific">Rhodobaculum claviforme</name>
    <dbReference type="NCBI Taxonomy" id="1549854"/>
    <lineage>
        <taxon>Bacteria</taxon>
        <taxon>Pseudomonadati</taxon>
        <taxon>Pseudomonadota</taxon>
        <taxon>Alphaproteobacteria</taxon>
        <taxon>Rhodobacterales</taxon>
        <taxon>Paracoccaceae</taxon>
        <taxon>Rhodobaculum</taxon>
    </lineage>
</organism>
<dbReference type="EMBL" id="NHSD01000299">
    <property type="protein sequence ID" value="MBK5928331.1"/>
    <property type="molecule type" value="Genomic_DNA"/>
</dbReference>
<feature type="active site" description="Proton acceptor" evidence="3">
    <location>
        <position position="114"/>
    </location>
</feature>
<dbReference type="EC" id="5.3.1.6" evidence="3"/>
<dbReference type="NCBIfam" id="TIGR00021">
    <property type="entry name" value="rpiA"/>
    <property type="match status" value="1"/>
</dbReference>
<accession>A0A934TMR3</accession>
<comment type="catalytic activity">
    <reaction evidence="1 3">
        <text>aldehydo-D-ribose 5-phosphate = D-ribulose 5-phosphate</text>
        <dbReference type="Rhea" id="RHEA:14657"/>
        <dbReference type="ChEBI" id="CHEBI:58121"/>
        <dbReference type="ChEBI" id="CHEBI:58273"/>
        <dbReference type="EC" id="5.3.1.6"/>
    </reaction>
</comment>
<comment type="subunit">
    <text evidence="3">Homodimer.</text>
</comment>
<dbReference type="GO" id="GO:0004751">
    <property type="term" value="F:ribose-5-phosphate isomerase activity"/>
    <property type="evidence" value="ECO:0007669"/>
    <property type="project" value="UniProtKB-UniRule"/>
</dbReference>
<dbReference type="PANTHER" id="PTHR11934:SF0">
    <property type="entry name" value="RIBOSE-5-PHOSPHATE ISOMERASE"/>
    <property type="match status" value="1"/>
</dbReference>
<feature type="binding site" evidence="3">
    <location>
        <begin position="105"/>
        <end position="108"/>
    </location>
    <ligand>
        <name>substrate</name>
    </ligand>
</feature>
<comment type="pathway">
    <text evidence="3">Carbohydrate degradation; pentose phosphate pathway; D-ribose 5-phosphate from D-ribulose 5-phosphate (non-oxidative stage): step 1/1.</text>
</comment>
<comment type="caution">
    <text evidence="4">The sequence shown here is derived from an EMBL/GenBank/DDBJ whole genome shotgun (WGS) entry which is preliminary data.</text>
</comment>
<dbReference type="HAMAP" id="MF_00170">
    <property type="entry name" value="Rib_5P_isom_A"/>
    <property type="match status" value="1"/>
</dbReference>